<protein>
    <recommendedName>
        <fullName evidence="1">Farnesoic acid O-methyl transferase domain-containing protein</fullName>
    </recommendedName>
</protein>
<sequence>MSGIKAIVLSCDEYTNLFVKWSNSSRITVGNYSHTFIDWTDPYPFMIEGYGIMTGWGSNGSWIFNLEEATCECECTTDIPNLSNYTHAELLEILDPEITKIRQYLLVDKTQLSSTIRRLTSAPDDRKSSKAKIVHMYAQIFWISILDYSQLSGEYVNVKDKDIYTT</sequence>
<dbReference type="Proteomes" id="UP000683360">
    <property type="component" value="Unassembled WGS sequence"/>
</dbReference>
<proteinExistence type="predicted"/>
<evidence type="ECO:0000313" key="2">
    <source>
        <dbReference type="EMBL" id="CAG2232707.1"/>
    </source>
</evidence>
<evidence type="ECO:0000259" key="1">
    <source>
        <dbReference type="Pfam" id="PF12248"/>
    </source>
</evidence>
<dbReference type="EMBL" id="CAJPWZ010002187">
    <property type="protein sequence ID" value="CAG2232707.1"/>
    <property type="molecule type" value="Genomic_DNA"/>
</dbReference>
<evidence type="ECO:0000313" key="3">
    <source>
        <dbReference type="Proteomes" id="UP000683360"/>
    </source>
</evidence>
<dbReference type="OrthoDB" id="6146653at2759"/>
<comment type="caution">
    <text evidence="2">The sequence shown here is derived from an EMBL/GenBank/DDBJ whole genome shotgun (WGS) entry which is preliminary data.</text>
</comment>
<name>A0A8S3TGP5_MYTED</name>
<keyword evidence="3" id="KW-1185">Reference proteome</keyword>
<organism evidence="2 3">
    <name type="scientific">Mytilus edulis</name>
    <name type="common">Blue mussel</name>
    <dbReference type="NCBI Taxonomy" id="6550"/>
    <lineage>
        <taxon>Eukaryota</taxon>
        <taxon>Metazoa</taxon>
        <taxon>Spiralia</taxon>
        <taxon>Lophotrochozoa</taxon>
        <taxon>Mollusca</taxon>
        <taxon>Bivalvia</taxon>
        <taxon>Autobranchia</taxon>
        <taxon>Pteriomorphia</taxon>
        <taxon>Mytilida</taxon>
        <taxon>Mytiloidea</taxon>
        <taxon>Mytilidae</taxon>
        <taxon>Mytilinae</taxon>
        <taxon>Mytilus</taxon>
    </lineage>
</organism>
<accession>A0A8S3TGP5</accession>
<dbReference type="AlphaFoldDB" id="A0A8S3TGP5"/>
<dbReference type="InterPro" id="IPR022041">
    <property type="entry name" value="Methyltransf_FA"/>
</dbReference>
<feature type="domain" description="Farnesoic acid O-methyl transferase" evidence="1">
    <location>
        <begin position="8"/>
        <end position="65"/>
    </location>
</feature>
<reference evidence="2" key="1">
    <citation type="submission" date="2021-03" db="EMBL/GenBank/DDBJ databases">
        <authorList>
            <person name="Bekaert M."/>
        </authorList>
    </citation>
    <scope>NUCLEOTIDE SEQUENCE</scope>
</reference>
<dbReference type="Pfam" id="PF12248">
    <property type="entry name" value="Methyltransf_FA"/>
    <property type="match status" value="1"/>
</dbReference>
<gene>
    <name evidence="2" type="ORF">MEDL_45316</name>
</gene>